<dbReference type="Proteomes" id="UP000244450">
    <property type="component" value="Unassembled WGS sequence"/>
</dbReference>
<dbReference type="OrthoDB" id="9800955at2"/>
<evidence type="ECO:0000313" key="7">
    <source>
        <dbReference type="Proteomes" id="UP000244450"/>
    </source>
</evidence>
<dbReference type="AlphaFoldDB" id="A0A2T7BIV0"/>
<protein>
    <submittedName>
        <fullName evidence="6">Glycosyl hydrolase family 5</fullName>
    </submittedName>
</protein>
<organism evidence="6 7">
    <name type="scientific">Chitinophaga parva</name>
    <dbReference type="NCBI Taxonomy" id="2169414"/>
    <lineage>
        <taxon>Bacteria</taxon>
        <taxon>Pseudomonadati</taxon>
        <taxon>Bacteroidota</taxon>
        <taxon>Chitinophagia</taxon>
        <taxon>Chitinophagales</taxon>
        <taxon>Chitinophagaceae</taxon>
        <taxon>Chitinophaga</taxon>
    </lineage>
</organism>
<dbReference type="RefSeq" id="WP_108688021.1">
    <property type="nucleotide sequence ID" value="NZ_QCYK01000002.1"/>
</dbReference>
<dbReference type="GO" id="GO:0005576">
    <property type="term" value="C:extracellular region"/>
    <property type="evidence" value="ECO:0007669"/>
    <property type="project" value="TreeGrafter"/>
</dbReference>
<proteinExistence type="inferred from homology"/>
<evidence type="ECO:0000256" key="4">
    <source>
        <dbReference type="SAM" id="SignalP"/>
    </source>
</evidence>
<dbReference type="CDD" id="cd04080">
    <property type="entry name" value="CBM6_cellulase-like"/>
    <property type="match status" value="1"/>
</dbReference>
<dbReference type="Pfam" id="PF00150">
    <property type="entry name" value="Cellulase"/>
    <property type="match status" value="1"/>
</dbReference>
<keyword evidence="7" id="KW-1185">Reference proteome</keyword>
<reference evidence="6 7" key="1">
    <citation type="submission" date="2018-04" db="EMBL/GenBank/DDBJ databases">
        <title>Chitinophaga fuyangensis sp. nov., isolated from soil in a chemical factory.</title>
        <authorList>
            <person name="Chen K."/>
        </authorList>
    </citation>
    <scope>NUCLEOTIDE SEQUENCE [LARGE SCALE GENOMIC DNA]</scope>
    <source>
        <strain evidence="6 7">LY-1</strain>
    </source>
</reference>
<keyword evidence="2 3" id="KW-0326">Glycosidase</keyword>
<comment type="similarity">
    <text evidence="3">Belongs to the glycosyl hydrolase 5 (cellulase A) family.</text>
</comment>
<dbReference type="Gene3D" id="3.20.20.80">
    <property type="entry name" value="Glycosidases"/>
    <property type="match status" value="1"/>
</dbReference>
<dbReference type="EMBL" id="QCYK01000002">
    <property type="protein sequence ID" value="PUZ26183.1"/>
    <property type="molecule type" value="Genomic_DNA"/>
</dbReference>
<evidence type="ECO:0000256" key="1">
    <source>
        <dbReference type="ARBA" id="ARBA00022801"/>
    </source>
</evidence>
<dbReference type="SUPFAM" id="SSF51445">
    <property type="entry name" value="(Trans)glycosidases"/>
    <property type="match status" value="1"/>
</dbReference>
<gene>
    <name evidence="6" type="ORF">DCC81_18280</name>
</gene>
<dbReference type="PANTHER" id="PTHR31297">
    <property type="entry name" value="GLUCAN ENDO-1,6-BETA-GLUCOSIDASE B"/>
    <property type="match status" value="1"/>
</dbReference>
<sequence>MKRHLLPLLLLATAAFQTARSQGILHTKGQQIVDARGNNVLFRGIGLGGWMLQEGYMLHLNQEGQQHKIRERIGKLLTPEQTQEFYDTWLAHNTTKADIDSLKAWGFNQVRLPMHFALYTLPSDKEPVPGQNTWLEKGFAMTDSLVAWCKANHLYLILDLHAAPGGQGNDLNISDRDGSKPSLWQNEADQEKTVALWKQLATRYAHEATVAGYDVLNEPNWGFDDQEKDRNGTGEKHNGPLKALLVKITAAIRSVDKEHIIIIEGNGWGNNYNGMLEDGLWDKNMVLSFHKYWNNNDTASISHILRYRRNLNVPVWLGETGENSNTWFTDAISLFEANNIGWSWWPLKKLGINNPLQVPSNKGYDALVDYWNGKSTTAPDAAAAYQSLMELARASDIRHNIVHYDVIDAMIRQPHSNKAIPFKAHVAHAGAVINAADYDLGRNGVAYFDKDTGNYRISGHPGVGNRGGVYRNDGVDIFQDAEKDYYVGHTEEGEWIQYTITVPATREYTLQTLVRGEGRFQWTENGKALTEPAEATGTAFTPSTAKVKLGKGMHQLRFQVLKGGVEFAGVKF</sequence>
<evidence type="ECO:0000256" key="3">
    <source>
        <dbReference type="RuleBase" id="RU361153"/>
    </source>
</evidence>
<dbReference type="InterPro" id="IPR001547">
    <property type="entry name" value="Glyco_hydro_5"/>
</dbReference>
<dbReference type="SUPFAM" id="SSF49785">
    <property type="entry name" value="Galactose-binding domain-like"/>
    <property type="match status" value="1"/>
</dbReference>
<keyword evidence="4" id="KW-0732">Signal</keyword>
<dbReference type="GO" id="GO:0009251">
    <property type="term" value="P:glucan catabolic process"/>
    <property type="evidence" value="ECO:0007669"/>
    <property type="project" value="TreeGrafter"/>
</dbReference>
<dbReference type="Gene3D" id="2.60.120.260">
    <property type="entry name" value="Galactose-binding domain-like"/>
    <property type="match status" value="1"/>
</dbReference>
<feature type="chain" id="PRO_5015692481" evidence="4">
    <location>
        <begin position="20"/>
        <end position="572"/>
    </location>
</feature>
<keyword evidence="1 3" id="KW-0378">Hydrolase</keyword>
<evidence type="ECO:0000259" key="5">
    <source>
        <dbReference type="Pfam" id="PF00150"/>
    </source>
</evidence>
<dbReference type="InterPro" id="IPR050386">
    <property type="entry name" value="Glycosyl_hydrolase_5"/>
</dbReference>
<name>A0A2T7BIV0_9BACT</name>
<dbReference type="GO" id="GO:0009986">
    <property type="term" value="C:cell surface"/>
    <property type="evidence" value="ECO:0007669"/>
    <property type="project" value="TreeGrafter"/>
</dbReference>
<dbReference type="InterPro" id="IPR017853">
    <property type="entry name" value="GH"/>
</dbReference>
<feature type="domain" description="Glycoside hydrolase family 5" evidence="5">
    <location>
        <begin position="84"/>
        <end position="348"/>
    </location>
</feature>
<dbReference type="PANTHER" id="PTHR31297:SF13">
    <property type="entry name" value="PUTATIVE-RELATED"/>
    <property type="match status" value="1"/>
</dbReference>
<accession>A0A2T7BIV0</accession>
<dbReference type="InterPro" id="IPR008979">
    <property type="entry name" value="Galactose-bd-like_sf"/>
</dbReference>
<evidence type="ECO:0000256" key="2">
    <source>
        <dbReference type="ARBA" id="ARBA00023295"/>
    </source>
</evidence>
<dbReference type="GO" id="GO:0008422">
    <property type="term" value="F:beta-glucosidase activity"/>
    <property type="evidence" value="ECO:0007669"/>
    <property type="project" value="TreeGrafter"/>
</dbReference>
<comment type="caution">
    <text evidence="6">The sequence shown here is derived from an EMBL/GenBank/DDBJ whole genome shotgun (WGS) entry which is preliminary data.</text>
</comment>
<feature type="signal peptide" evidence="4">
    <location>
        <begin position="1"/>
        <end position="19"/>
    </location>
</feature>
<evidence type="ECO:0000313" key="6">
    <source>
        <dbReference type="EMBL" id="PUZ26183.1"/>
    </source>
</evidence>